<dbReference type="InterPro" id="IPR011060">
    <property type="entry name" value="RibuloseP-bd_barrel"/>
</dbReference>
<evidence type="ECO:0000256" key="4">
    <source>
        <dbReference type="ARBA" id="ARBA00022605"/>
    </source>
</evidence>
<sequence length="271" mass="28235">MREETQTSKVGQAIDAAKERGGAAFVGYLPVGFPDLPGSIAAAKELVAAGADVVEVGVPYSDPSMDGGVIQEATRMALEGGTRVADTFAMVEAIAGAGATPIVMTYFNLVFRYGIERFARDLASAGGAGLITPDLIPDHADEWLQVSDALGLDRVFLVAQSSREDRLRRVAQASRGFVYAASTMGVTGERASLDEKARDLVARTRAAGARRVCVGIGVTTPAHASNVASYADGVIVGSALIRPLMRGGLQGLRDMRTTAEGLALAAHGEEQ</sequence>
<dbReference type="EMBL" id="LVZK01000001">
    <property type="protein sequence ID" value="OAP86954.1"/>
    <property type="molecule type" value="Genomic_DNA"/>
</dbReference>
<keyword evidence="6 9" id="KW-0057">Aromatic amino acid biosynthesis</keyword>
<dbReference type="EC" id="4.2.1.20" evidence="9"/>
<comment type="subunit">
    <text evidence="3 9">Tetramer of two alpha and two beta chains.</text>
</comment>
<feature type="active site" description="Proton acceptor" evidence="9">
    <location>
        <position position="55"/>
    </location>
</feature>
<dbReference type="HAMAP" id="MF_00131">
    <property type="entry name" value="Trp_synth_alpha"/>
    <property type="match status" value="1"/>
</dbReference>
<dbReference type="FunFam" id="3.20.20.70:FF:000037">
    <property type="entry name" value="Tryptophan synthase alpha chain"/>
    <property type="match status" value="1"/>
</dbReference>
<dbReference type="InterPro" id="IPR013785">
    <property type="entry name" value="Aldolase_TIM"/>
</dbReference>
<dbReference type="Gene3D" id="3.20.20.70">
    <property type="entry name" value="Aldolase class I"/>
    <property type="match status" value="1"/>
</dbReference>
<evidence type="ECO:0000256" key="6">
    <source>
        <dbReference type="ARBA" id="ARBA00023141"/>
    </source>
</evidence>
<dbReference type="GO" id="GO:0004834">
    <property type="term" value="F:tryptophan synthase activity"/>
    <property type="evidence" value="ECO:0007669"/>
    <property type="project" value="UniProtKB-UniRule"/>
</dbReference>
<keyword evidence="4 9" id="KW-0028">Amino-acid biosynthesis</keyword>
<keyword evidence="7 9" id="KW-0456">Lyase</keyword>
<evidence type="ECO:0000313" key="11">
    <source>
        <dbReference type="EMBL" id="OAP86954.1"/>
    </source>
</evidence>
<dbReference type="AlphaFoldDB" id="A0A179B7G1"/>
<dbReference type="NCBIfam" id="TIGR00262">
    <property type="entry name" value="trpA"/>
    <property type="match status" value="1"/>
</dbReference>
<name>A0A179B7G1_9ACTO</name>
<comment type="caution">
    <text evidence="11">The sequence shown here is derived from an EMBL/GenBank/DDBJ whole genome shotgun (WGS) entry which is preliminary data.</text>
</comment>
<protein>
    <recommendedName>
        <fullName evidence="9">Tryptophan synthase alpha chain</fullName>
        <ecNumber evidence="9">4.2.1.20</ecNumber>
    </recommendedName>
</protein>
<keyword evidence="12" id="KW-1185">Reference proteome</keyword>
<keyword evidence="5 9" id="KW-0822">Tryptophan biosynthesis</keyword>
<proteinExistence type="inferred from homology"/>
<evidence type="ECO:0000256" key="7">
    <source>
        <dbReference type="ARBA" id="ARBA00023239"/>
    </source>
</evidence>
<dbReference type="RefSeq" id="WP_009198678.1">
    <property type="nucleotide sequence ID" value="NZ_LVZK01000001.1"/>
</dbReference>
<evidence type="ECO:0000313" key="12">
    <source>
        <dbReference type="Proteomes" id="UP000078368"/>
    </source>
</evidence>
<evidence type="ECO:0000256" key="10">
    <source>
        <dbReference type="RuleBase" id="RU003662"/>
    </source>
</evidence>
<evidence type="ECO:0000256" key="2">
    <source>
        <dbReference type="ARBA" id="ARBA00004733"/>
    </source>
</evidence>
<comment type="similarity">
    <text evidence="9 10">Belongs to the TrpA family.</text>
</comment>
<dbReference type="PANTHER" id="PTHR43406:SF1">
    <property type="entry name" value="TRYPTOPHAN SYNTHASE ALPHA CHAIN, CHLOROPLASTIC"/>
    <property type="match status" value="1"/>
</dbReference>
<evidence type="ECO:0000256" key="1">
    <source>
        <dbReference type="ARBA" id="ARBA00003365"/>
    </source>
</evidence>
<evidence type="ECO:0000256" key="3">
    <source>
        <dbReference type="ARBA" id="ARBA00011270"/>
    </source>
</evidence>
<dbReference type="CDD" id="cd04724">
    <property type="entry name" value="Tryptophan_synthase_alpha"/>
    <property type="match status" value="1"/>
</dbReference>
<accession>A0A179B7G1</accession>
<comment type="catalytic activity">
    <reaction evidence="8 9">
        <text>(1S,2R)-1-C-(indol-3-yl)glycerol 3-phosphate + L-serine = D-glyceraldehyde 3-phosphate + L-tryptophan + H2O</text>
        <dbReference type="Rhea" id="RHEA:10532"/>
        <dbReference type="ChEBI" id="CHEBI:15377"/>
        <dbReference type="ChEBI" id="CHEBI:33384"/>
        <dbReference type="ChEBI" id="CHEBI:57912"/>
        <dbReference type="ChEBI" id="CHEBI:58866"/>
        <dbReference type="ChEBI" id="CHEBI:59776"/>
        <dbReference type="EC" id="4.2.1.20"/>
    </reaction>
</comment>
<evidence type="ECO:0000256" key="8">
    <source>
        <dbReference type="ARBA" id="ARBA00049047"/>
    </source>
</evidence>
<dbReference type="PANTHER" id="PTHR43406">
    <property type="entry name" value="TRYPTOPHAN SYNTHASE, ALPHA CHAIN"/>
    <property type="match status" value="1"/>
</dbReference>
<evidence type="ECO:0000256" key="9">
    <source>
        <dbReference type="HAMAP-Rule" id="MF_00131"/>
    </source>
</evidence>
<dbReference type="InterPro" id="IPR002028">
    <property type="entry name" value="Trp_synthase_suA"/>
</dbReference>
<dbReference type="UniPathway" id="UPA00035">
    <property type="reaction ID" value="UER00044"/>
</dbReference>
<reference evidence="11 12" key="1">
    <citation type="submission" date="2016-04" db="EMBL/GenBank/DDBJ databases">
        <title>Peptidophaga gingivicola gen. nov., sp. nov., isolated from human subgingival plaque.</title>
        <authorList>
            <person name="Beall C.J."/>
            <person name="Mokrzan E.M."/>
            <person name="Griffen A.L."/>
            <person name="Leys E.J."/>
        </authorList>
    </citation>
    <scope>NUCLEOTIDE SEQUENCE [LARGE SCALE GENOMIC DNA]</scope>
    <source>
        <strain evidence="11 12">BA112</strain>
    </source>
</reference>
<organism evidence="11 12">
    <name type="scientific">Peptidiphaga gingivicola</name>
    <dbReference type="NCBI Taxonomy" id="2741497"/>
    <lineage>
        <taxon>Bacteria</taxon>
        <taxon>Bacillati</taxon>
        <taxon>Actinomycetota</taxon>
        <taxon>Actinomycetes</taxon>
        <taxon>Actinomycetales</taxon>
        <taxon>Actinomycetaceae</taxon>
        <taxon>Peptidiphaga</taxon>
    </lineage>
</organism>
<gene>
    <name evidence="9" type="primary">trpA</name>
    <name evidence="11" type="ORF">A4H34_07575</name>
</gene>
<dbReference type="GO" id="GO:0005829">
    <property type="term" value="C:cytosol"/>
    <property type="evidence" value="ECO:0007669"/>
    <property type="project" value="TreeGrafter"/>
</dbReference>
<evidence type="ECO:0000256" key="5">
    <source>
        <dbReference type="ARBA" id="ARBA00022822"/>
    </source>
</evidence>
<feature type="active site" description="Proton acceptor" evidence="9">
    <location>
        <position position="66"/>
    </location>
</feature>
<comment type="function">
    <text evidence="1 9">The alpha subunit is responsible for the aldol cleavage of indoleglycerol phosphate to indole and glyceraldehyde 3-phosphate.</text>
</comment>
<comment type="pathway">
    <text evidence="2 9">Amino-acid biosynthesis; L-tryptophan biosynthesis; L-tryptophan from chorismate: step 5/5.</text>
</comment>
<dbReference type="Pfam" id="PF00290">
    <property type="entry name" value="Trp_syntA"/>
    <property type="match status" value="1"/>
</dbReference>
<dbReference type="STRING" id="1823756.A4H34_07575"/>
<dbReference type="OrthoDB" id="9804578at2"/>
<dbReference type="Proteomes" id="UP000078368">
    <property type="component" value="Unassembled WGS sequence"/>
</dbReference>
<dbReference type="SUPFAM" id="SSF51366">
    <property type="entry name" value="Ribulose-phoshate binding barrel"/>
    <property type="match status" value="1"/>
</dbReference>